<dbReference type="AlphaFoldDB" id="R9AXA5"/>
<dbReference type="PATRIC" id="fig|1120927.3.peg.1652"/>
<evidence type="ECO:0000256" key="1">
    <source>
        <dbReference type="SAM" id="MobiDB-lite"/>
    </source>
</evidence>
<dbReference type="OrthoDB" id="6694641at2"/>
<keyword evidence="2" id="KW-0472">Membrane</keyword>
<dbReference type="Proteomes" id="UP000016201">
    <property type="component" value="Unassembled WGS sequence"/>
</dbReference>
<accession>R9AXA5</accession>
<evidence type="ECO:0000313" key="3">
    <source>
        <dbReference type="EMBL" id="EOR06838.1"/>
    </source>
</evidence>
<feature type="transmembrane region" description="Helical" evidence="2">
    <location>
        <begin position="40"/>
        <end position="59"/>
    </location>
</feature>
<evidence type="ECO:0000313" key="4">
    <source>
        <dbReference type="Proteomes" id="UP000016201"/>
    </source>
</evidence>
<keyword evidence="2" id="KW-1133">Transmembrane helix</keyword>
<keyword evidence="2" id="KW-0812">Transmembrane</keyword>
<keyword evidence="4" id="KW-1185">Reference proteome</keyword>
<feature type="region of interest" description="Disordered" evidence="1">
    <location>
        <begin position="1"/>
        <end position="25"/>
    </location>
</feature>
<name>R9AXA5_9GAMM</name>
<gene>
    <name evidence="3" type="ORF">I593_01705</name>
</gene>
<evidence type="ECO:0000256" key="2">
    <source>
        <dbReference type="SAM" id="Phobius"/>
    </source>
</evidence>
<dbReference type="RefSeq" id="WP_016166781.1">
    <property type="nucleotide sequence ID" value="NZ_JHZG01000001.1"/>
</dbReference>
<reference evidence="3 4" key="1">
    <citation type="submission" date="2013-03" db="EMBL/GenBank/DDBJ databases">
        <title>The Genome Sequence of Acinetobacter tandoii CIP 107469.</title>
        <authorList>
            <consortium name="The Broad Institute Genome Sequencing Platform"/>
            <consortium name="The Broad Institute Genome Sequencing Center for Infectious Disease"/>
            <person name="Cerqueira G."/>
            <person name="Feldgarden M."/>
            <person name="Courvalin P."/>
            <person name="Perichon B."/>
            <person name="Grillot-Courvalin C."/>
            <person name="Clermont D."/>
            <person name="Rocha E."/>
            <person name="Yoon E.-J."/>
            <person name="Nemec A."/>
            <person name="Walker B."/>
            <person name="Young S.K."/>
            <person name="Zeng Q."/>
            <person name="Gargeya S."/>
            <person name="Fitzgerald M."/>
            <person name="Haas B."/>
            <person name="Abouelleil A."/>
            <person name="Alvarado L."/>
            <person name="Arachchi H.M."/>
            <person name="Berlin A.M."/>
            <person name="Chapman S.B."/>
            <person name="Dewar J."/>
            <person name="Goldberg J."/>
            <person name="Griggs A."/>
            <person name="Gujja S."/>
            <person name="Hansen M."/>
            <person name="Howarth C."/>
            <person name="Imamovic A."/>
            <person name="Larimer J."/>
            <person name="McCowan C."/>
            <person name="Murphy C."/>
            <person name="Neiman D."/>
            <person name="Pearson M."/>
            <person name="Priest M."/>
            <person name="Roberts A."/>
            <person name="Saif S."/>
            <person name="Shea T."/>
            <person name="Sisk P."/>
            <person name="Sykes S."/>
            <person name="Wortman J."/>
            <person name="Nusbaum C."/>
            <person name="Birren B."/>
        </authorList>
    </citation>
    <scope>NUCLEOTIDE SEQUENCE [LARGE SCALE GENOMIC DNA]</scope>
    <source>
        <strain evidence="3 4">CIP 107469</strain>
    </source>
</reference>
<organism evidence="3 4">
    <name type="scientific">Acinetobacter tandoii DSM 14970 = CIP 107469</name>
    <dbReference type="NCBI Taxonomy" id="1120927"/>
    <lineage>
        <taxon>Bacteria</taxon>
        <taxon>Pseudomonadati</taxon>
        <taxon>Pseudomonadota</taxon>
        <taxon>Gammaproteobacteria</taxon>
        <taxon>Moraxellales</taxon>
        <taxon>Moraxellaceae</taxon>
        <taxon>Acinetobacter</taxon>
    </lineage>
</organism>
<sequence>MNQTIKHSQMPEFEKNPSCTTQHLYQPPTPENTVQYKSSGLAPAALIAIVIGTAIISGFTSCTADRHQTAAQTEHLVKAGVKP</sequence>
<proteinExistence type="predicted"/>
<comment type="caution">
    <text evidence="3">The sequence shown here is derived from an EMBL/GenBank/DDBJ whole genome shotgun (WGS) entry which is preliminary data.</text>
</comment>
<protein>
    <submittedName>
        <fullName evidence="3">Uncharacterized protein</fullName>
    </submittedName>
</protein>
<dbReference type="EMBL" id="AQFM01000037">
    <property type="protein sequence ID" value="EOR06838.1"/>
    <property type="molecule type" value="Genomic_DNA"/>
</dbReference>